<dbReference type="CDD" id="cd05289">
    <property type="entry name" value="MDR_like_2"/>
    <property type="match status" value="1"/>
</dbReference>
<sequence>MKAYIIEKYSKKEKLRFTQTAEPIAKENEVLVQIHAAGINLLDSMIKKGEFKVFLPYKTPIINGHDMAGTVVKVGPGVKKFKIGDEVYSRVGDYRIGTFAEYIAVNVSDLSLKPKNLTMEEAGSIPLVGLTAWQALVEIANVKKGQKVFVQAGSGGVGTFAIQLAKHLGAYVATTTSAKNIDLVKGLGADLVIDYKTQEFSNLLKDYDVVLHSNREKIVLEQSLGILKKGGQLISLVGPPTPEFAQEIGLPWYLKLVTKFLSSSARKKAKKLNVSFKFLFMRAEGNQLGEITKLIEAGIIKPVIDKVFPFEQTNEALSYVETGRSKGKVVVRVK</sequence>
<keyword evidence="3" id="KW-1185">Reference proteome</keyword>
<dbReference type="EMBL" id="AP029022">
    <property type="protein sequence ID" value="BEV03835.1"/>
    <property type="molecule type" value="Genomic_DNA"/>
</dbReference>
<name>A0ABM8K4J6_9FLAO</name>
<evidence type="ECO:0000313" key="3">
    <source>
        <dbReference type="Proteomes" id="UP001380186"/>
    </source>
</evidence>
<dbReference type="SUPFAM" id="SSF50129">
    <property type="entry name" value="GroES-like"/>
    <property type="match status" value="1"/>
</dbReference>
<dbReference type="Pfam" id="PF13602">
    <property type="entry name" value="ADH_zinc_N_2"/>
    <property type="match status" value="1"/>
</dbReference>
<dbReference type="InterPro" id="IPR020843">
    <property type="entry name" value="ER"/>
</dbReference>
<dbReference type="Gene3D" id="3.90.180.10">
    <property type="entry name" value="Medium-chain alcohol dehydrogenases, catalytic domain"/>
    <property type="match status" value="1"/>
</dbReference>
<evidence type="ECO:0000313" key="2">
    <source>
        <dbReference type="EMBL" id="BEV03835.1"/>
    </source>
</evidence>
<protein>
    <submittedName>
        <fullName evidence="2">NADP-dependent oxidoreductase</fullName>
    </submittedName>
</protein>
<dbReference type="Gene3D" id="3.40.50.720">
    <property type="entry name" value="NAD(P)-binding Rossmann-like Domain"/>
    <property type="match status" value="1"/>
</dbReference>
<dbReference type="PANTHER" id="PTHR11695:SF294">
    <property type="entry name" value="RETICULON-4-INTERACTING PROTEIN 1, MITOCHONDRIAL"/>
    <property type="match status" value="1"/>
</dbReference>
<organism evidence="2 3">
    <name type="scientific">Chryseobacterium gambrini</name>
    <dbReference type="NCBI Taxonomy" id="373672"/>
    <lineage>
        <taxon>Bacteria</taxon>
        <taxon>Pseudomonadati</taxon>
        <taxon>Bacteroidota</taxon>
        <taxon>Flavobacteriia</taxon>
        <taxon>Flavobacteriales</taxon>
        <taxon>Weeksellaceae</taxon>
        <taxon>Chryseobacterium group</taxon>
        <taxon>Chryseobacterium</taxon>
    </lineage>
</organism>
<gene>
    <name evidence="2" type="ORF">CRDW_12090</name>
</gene>
<dbReference type="InterPro" id="IPR011032">
    <property type="entry name" value="GroES-like_sf"/>
</dbReference>
<dbReference type="Pfam" id="PF08240">
    <property type="entry name" value="ADH_N"/>
    <property type="match status" value="1"/>
</dbReference>
<dbReference type="PANTHER" id="PTHR11695">
    <property type="entry name" value="ALCOHOL DEHYDROGENASE RELATED"/>
    <property type="match status" value="1"/>
</dbReference>
<dbReference type="SMART" id="SM00829">
    <property type="entry name" value="PKS_ER"/>
    <property type="match status" value="1"/>
</dbReference>
<feature type="domain" description="Enoyl reductase (ER)" evidence="1">
    <location>
        <begin position="10"/>
        <end position="331"/>
    </location>
</feature>
<evidence type="ECO:0000259" key="1">
    <source>
        <dbReference type="SMART" id="SM00829"/>
    </source>
</evidence>
<reference evidence="2 3" key="1">
    <citation type="journal article" date="2020" name="Microbes Environ.">
        <title>Synthetic bacterial community of duckweed: a simple and stable system to study plant-microbe interactions.</title>
        <authorList>
            <person name="Ishizawa H."/>
            <person name="Tada M."/>
            <person name="Kuroda M."/>
            <person name="Inoue D."/>
            <person name="Futamata H."/>
            <person name="Ike M."/>
        </authorList>
    </citation>
    <scope>NUCLEOTIDE SEQUENCE [LARGE SCALE GENOMIC DNA]</scope>
    <source>
        <strain evidence="2 3">DW100</strain>
    </source>
</reference>
<dbReference type="RefSeq" id="WP_338614651.1">
    <property type="nucleotide sequence ID" value="NZ_AP029022.1"/>
</dbReference>
<accession>A0ABM8K4J6</accession>
<proteinExistence type="predicted"/>
<dbReference type="Proteomes" id="UP001380186">
    <property type="component" value="Chromosome"/>
</dbReference>
<dbReference type="InterPro" id="IPR013154">
    <property type="entry name" value="ADH-like_N"/>
</dbReference>
<dbReference type="SUPFAM" id="SSF51735">
    <property type="entry name" value="NAD(P)-binding Rossmann-fold domains"/>
    <property type="match status" value="1"/>
</dbReference>
<dbReference type="InterPro" id="IPR050700">
    <property type="entry name" value="YIM1/Zinc_Alcohol_DH_Fams"/>
</dbReference>
<dbReference type="InterPro" id="IPR036291">
    <property type="entry name" value="NAD(P)-bd_dom_sf"/>
</dbReference>